<accession>A0A0B5EUI0</accession>
<evidence type="ECO:0000313" key="3">
    <source>
        <dbReference type="Proteomes" id="UP000031523"/>
    </source>
</evidence>
<gene>
    <name evidence="2" type="ORF">SLNWT_5038</name>
</gene>
<evidence type="ECO:0000313" key="2">
    <source>
        <dbReference type="EMBL" id="AJE85414.1"/>
    </source>
</evidence>
<protein>
    <submittedName>
        <fullName evidence="2">Uncharacterized protein</fullName>
    </submittedName>
</protein>
<evidence type="ECO:0000256" key="1">
    <source>
        <dbReference type="SAM" id="MobiDB-lite"/>
    </source>
</evidence>
<feature type="region of interest" description="Disordered" evidence="1">
    <location>
        <begin position="31"/>
        <end position="58"/>
    </location>
</feature>
<reference evidence="2 3" key="1">
    <citation type="submission" date="2015-01" db="EMBL/GenBank/DDBJ databases">
        <title>Enhanced salinomycin production by adjusting the supply of polyketide extender units in Streptomyce albus DSM 41398.</title>
        <authorList>
            <person name="Lu C."/>
        </authorList>
    </citation>
    <scope>NUCLEOTIDE SEQUENCE [LARGE SCALE GENOMIC DNA]</scope>
    <source>
        <strain evidence="3">ATCC 21838 / DSM 41398 / FERM P-419 / JCM 4703 / NBRC 107858</strain>
    </source>
</reference>
<dbReference type="Proteomes" id="UP000031523">
    <property type="component" value="Chromosome"/>
</dbReference>
<name>A0A0B5EUI0_STRA4</name>
<dbReference type="AlphaFoldDB" id="A0A0B5EUI0"/>
<dbReference type="KEGG" id="sals:SLNWT_5038"/>
<sequence>MRWEGWRQGPPGPPLPRRAQIADVAGALKNADQNMAEGKGDVRVGPTRAPERALSAGR</sequence>
<proteinExistence type="predicted"/>
<keyword evidence="3" id="KW-1185">Reference proteome</keyword>
<dbReference type="EMBL" id="CP010519">
    <property type="protein sequence ID" value="AJE85414.1"/>
    <property type="molecule type" value="Genomic_DNA"/>
</dbReference>
<organism evidence="2 3">
    <name type="scientific">Streptomyces albus (strain ATCC 21838 / DSM 41398 / FERM P-419 / JCM 4703 / NBRC 107858)</name>
    <dbReference type="NCBI Taxonomy" id="1081613"/>
    <lineage>
        <taxon>Bacteria</taxon>
        <taxon>Bacillati</taxon>
        <taxon>Actinomycetota</taxon>
        <taxon>Actinomycetes</taxon>
        <taxon>Kitasatosporales</taxon>
        <taxon>Streptomycetaceae</taxon>
        <taxon>Streptomyces</taxon>
    </lineage>
</organism>